<organism evidence="1 2">
    <name type="scientific">Stenotrophomonas maltophilia phage vB_SmaM_Ps15</name>
    <dbReference type="NCBI Taxonomy" id="3071007"/>
    <lineage>
        <taxon>Viruses</taxon>
        <taxon>Duplodnaviria</taxon>
        <taxon>Heunggongvirae</taxon>
        <taxon>Uroviricota</taxon>
        <taxon>Caudoviricetes</taxon>
        <taxon>Menderavirus</taxon>
        <taxon>Menderavirus Ps15</taxon>
    </lineage>
</organism>
<evidence type="ECO:0000313" key="2">
    <source>
        <dbReference type="Proteomes" id="UP000829466"/>
    </source>
</evidence>
<sequence>MKTWNINCYHPFPNISFSFTVQAETWEKARRLAEEAIAGIRITGCFQK</sequence>
<evidence type="ECO:0000313" key="1">
    <source>
        <dbReference type="EMBL" id="UMO77226.1"/>
    </source>
</evidence>
<reference evidence="1 2" key="1">
    <citation type="submission" date="2021-12" db="EMBL/GenBank/DDBJ databases">
        <title>Characterization of bacteriophage vB_SmaM_Ps15 infective to Stenotrophomonas maltophila clinical ocular isolates.</title>
        <authorList>
            <person name="Damnjanovic D."/>
            <person name="Vazquez-Campos X."/>
            <person name="Elliott L."/>
            <person name="Willcox M."/>
            <person name="Bridge W.J."/>
        </authorList>
    </citation>
    <scope>NUCLEOTIDE SEQUENCE [LARGE SCALE GENOMIC DNA]</scope>
</reference>
<dbReference type="EMBL" id="OL702939">
    <property type="protein sequence ID" value="UMO77226.1"/>
    <property type="molecule type" value="Genomic_DNA"/>
</dbReference>
<accession>A0AAE9FGK8</accession>
<keyword evidence="2" id="KW-1185">Reference proteome</keyword>
<gene>
    <name evidence="1" type="ORF">SmaMPs15_000075</name>
</gene>
<protein>
    <submittedName>
        <fullName evidence="1">Uncharacterized protein</fullName>
    </submittedName>
</protein>
<dbReference type="Proteomes" id="UP000829466">
    <property type="component" value="Segment"/>
</dbReference>
<name>A0AAE9FGK8_9CAUD</name>
<proteinExistence type="predicted"/>